<accession>A0A4U0U1I8</accession>
<feature type="domain" description="Nucleoporin Nup120/160 beta-propeller" evidence="4">
    <location>
        <begin position="78"/>
        <end position="618"/>
    </location>
</feature>
<dbReference type="InterPro" id="IPR056548">
    <property type="entry name" value="HEAT_Nup120"/>
</dbReference>
<gene>
    <name evidence="7" type="ORF">B0A50_03036</name>
</gene>
<organism evidence="7 8">
    <name type="scientific">Salinomyces thailandicus</name>
    <dbReference type="NCBI Taxonomy" id="706561"/>
    <lineage>
        <taxon>Eukaryota</taxon>
        <taxon>Fungi</taxon>
        <taxon>Dikarya</taxon>
        <taxon>Ascomycota</taxon>
        <taxon>Pezizomycotina</taxon>
        <taxon>Dothideomycetes</taxon>
        <taxon>Dothideomycetidae</taxon>
        <taxon>Mycosphaerellales</taxon>
        <taxon>Teratosphaeriaceae</taxon>
        <taxon>Salinomyces</taxon>
    </lineage>
</organism>
<dbReference type="GO" id="GO:0005643">
    <property type="term" value="C:nuclear pore"/>
    <property type="evidence" value="ECO:0007669"/>
    <property type="project" value="UniProtKB-ARBA"/>
</dbReference>
<dbReference type="InterPro" id="IPR021717">
    <property type="entry name" value="Nucleoporin_Nup160"/>
</dbReference>
<reference evidence="7 8" key="1">
    <citation type="submission" date="2017-03" db="EMBL/GenBank/DDBJ databases">
        <title>Genomes of endolithic fungi from Antarctica.</title>
        <authorList>
            <person name="Coleine C."/>
            <person name="Masonjones S."/>
            <person name="Stajich J.E."/>
        </authorList>
    </citation>
    <scope>NUCLEOTIDE SEQUENCE [LARGE SCALE GENOMIC DNA]</scope>
    <source>
        <strain evidence="7 8">CCFEE 6315</strain>
    </source>
</reference>
<evidence type="ECO:0000313" key="8">
    <source>
        <dbReference type="Proteomes" id="UP000308549"/>
    </source>
</evidence>
<dbReference type="Pfam" id="PF11715">
    <property type="entry name" value="Beta-prop_Nup120_160"/>
    <property type="match status" value="1"/>
</dbReference>
<evidence type="ECO:0000259" key="4">
    <source>
        <dbReference type="Pfam" id="PF11715"/>
    </source>
</evidence>
<dbReference type="InterPro" id="IPR059141">
    <property type="entry name" value="Beta-prop_Nup120_160"/>
</dbReference>
<evidence type="ECO:0000256" key="1">
    <source>
        <dbReference type="ARBA" id="ARBA00004123"/>
    </source>
</evidence>
<feature type="domain" description="Nucleoporin Nup120 helical" evidence="5">
    <location>
        <begin position="699"/>
        <end position="814"/>
    </location>
</feature>
<evidence type="ECO:0000256" key="2">
    <source>
        <dbReference type="ARBA" id="ARBA00022448"/>
    </source>
</evidence>
<dbReference type="Proteomes" id="UP000308549">
    <property type="component" value="Unassembled WGS sequence"/>
</dbReference>
<evidence type="ECO:0000313" key="7">
    <source>
        <dbReference type="EMBL" id="TKA28708.1"/>
    </source>
</evidence>
<dbReference type="InterPro" id="IPR011047">
    <property type="entry name" value="Quinoprotein_ADH-like_sf"/>
</dbReference>
<comment type="caution">
    <text evidence="7">The sequence shown here is derived from an EMBL/GenBank/DDBJ whole genome shotgun (WGS) entry which is preliminary data.</text>
</comment>
<dbReference type="SUPFAM" id="SSF50998">
    <property type="entry name" value="Quinoprotein alcohol dehydrogenase-like"/>
    <property type="match status" value="1"/>
</dbReference>
<keyword evidence="8" id="KW-1185">Reference proteome</keyword>
<dbReference type="OrthoDB" id="67716at2759"/>
<evidence type="ECO:0000256" key="3">
    <source>
        <dbReference type="ARBA" id="ARBA00023242"/>
    </source>
</evidence>
<sequence>MPPPPVLHREVRVPPTPSSATSVLHIDAAGGSQQRGLTRAGSKRPFDEIGGLDEEAYARKCLATEGSVYFRTKQRSPRSLLWRVLDDRKVLELQAVDIVNGGRRGEGNSWLSYRVTFKEKILPCGVAFADPEAVDALECFVLTESKDLCTITLKRDLLTRANVPPGFDAASCVKKCSSSFLSLRQPYRFVVVSSLELLVSLADGGLVRLERKANESGAQWRETFFSEGGWSGTLTLKRINPFSHNQTVRYGNIDLDPAAIVDMSKSPCGRFVWTVGLDSWVRAWSIQTGKVILKMDLLGENREHEKRLPYVMSAEQGKLLQILRLPHSSDGTDLVNGTRADSYDEPYYLALHSPRDHQFKIYKVVPPFSSIDGPGIAVEDVRPNSQLIPPVDELMDTNIWHLESFHVQPRFDSNNAELWIRARSGTLCKTFTTTFDIVPPQYGENDHISEMWRAAWSVVDQSSLSSEELRLSAGFPGDLDVMGDDAVTPSEKWLKFLLHPARFSETSLESALCIYRKGRGMSLTPARGTKAGQQPLEERLTTAITSKIMLRRLTDEQPDYVRFQQEIQAQWQTFYSLLSHLHNLRHESIGLAFDDEDGLPWSVCADFVAPIRACSKLERRMLNTRLLDNKTDKEASRLLYTNTVDKDDDKPKESASLSYLLVAAGELRRSLPDTVQEKLRLAASADALVRGNDNAEGGRANAMFERCGLDLEITDDDFEALSAGVEILGGLGSLQDDTFLRVLEWIDEEGGFAGHDSGAQLTSFGPKVLMVGVEETARRAQCVLLDVLTLVVFMAGGLEEEELDQDFDADSMYDATVERLRRTDLFLWLIGHSRERTIKVGDAEISSEVTLFEDVFIGDWRSLDSSRQNGAMPDLLTIWTKAWIHGIRTSDTNWEGITTHILAFLITRKEVDLAVDFLPFTTGKSAWSTYVKARLFVLLADYSQASLAFRSAATECARGKDVGATKDTAALLSPEERMYFGSGYAAYFQHVAAIFEKLRAYSYVADSSYLALQHTERIEDFSGAMARLDRKKQHRDSPAPERISVAQEESRLLKIKEARDEILNRLFNALVQTGRYAEAYEALAEIEDQPMKRSDLKRLLDSCVKQDAVPSLLELPFAGDLALEADKVLLAMAKKDLAAGTTSIATPTYQILFAFRTQRQDFRGAAEILYEHLERLRHTPYHHVVQDPEDETLVQVYVLLINTLACCGDEDAWLLADSIPGVHKQGRKRTLVTLADLRREYTAELDKRSDMLYGRFALVGGDEDAMDVL</sequence>
<dbReference type="Pfam" id="PF23300">
    <property type="entry name" value="HEAT_Nup120"/>
    <property type="match status" value="1"/>
</dbReference>
<evidence type="ECO:0008006" key="9">
    <source>
        <dbReference type="Google" id="ProtNLM"/>
    </source>
</evidence>
<dbReference type="GO" id="GO:0017056">
    <property type="term" value="F:structural constituent of nuclear pore"/>
    <property type="evidence" value="ECO:0007669"/>
    <property type="project" value="TreeGrafter"/>
</dbReference>
<evidence type="ECO:0000259" key="6">
    <source>
        <dbReference type="Pfam" id="PF23300"/>
    </source>
</evidence>
<dbReference type="EMBL" id="NAJL01000017">
    <property type="protein sequence ID" value="TKA28708.1"/>
    <property type="molecule type" value="Genomic_DNA"/>
</dbReference>
<dbReference type="PANTHER" id="PTHR21286">
    <property type="entry name" value="NUCLEAR PORE COMPLEX PROTEIN NUP160"/>
    <property type="match status" value="1"/>
</dbReference>
<dbReference type="InterPro" id="IPR048884">
    <property type="entry name" value="Nup120_helical"/>
</dbReference>
<keyword evidence="3" id="KW-0539">Nucleus</keyword>
<name>A0A4U0U1I8_9PEZI</name>
<proteinExistence type="predicted"/>
<keyword evidence="2" id="KW-0813">Transport</keyword>
<protein>
    <recommendedName>
        <fullName evidence="9">Nuclear pore complex protein Nup160</fullName>
    </recommendedName>
</protein>
<dbReference type="PANTHER" id="PTHR21286:SF0">
    <property type="entry name" value="NUCLEAR PORE COMPLEX PROTEIN NUP160"/>
    <property type="match status" value="1"/>
</dbReference>
<comment type="subcellular location">
    <subcellularLocation>
        <location evidence="1">Nucleus</location>
    </subcellularLocation>
</comment>
<evidence type="ECO:0000259" key="5">
    <source>
        <dbReference type="Pfam" id="PF21486"/>
    </source>
</evidence>
<dbReference type="Pfam" id="PF21486">
    <property type="entry name" value="NUP120_helical"/>
    <property type="match status" value="1"/>
</dbReference>
<feature type="domain" description="Nucleoporin nup120-like HEAT repeat" evidence="6">
    <location>
        <begin position="901"/>
        <end position="1104"/>
    </location>
</feature>
<dbReference type="AlphaFoldDB" id="A0A4U0U1I8"/>